<gene>
    <name evidence="6" type="ORF">J0A66_18290</name>
</gene>
<dbReference type="Proteomes" id="UP000664654">
    <property type="component" value="Unassembled WGS sequence"/>
</dbReference>
<accession>A0A939DRT6</accession>
<dbReference type="CDD" id="cd00609">
    <property type="entry name" value="AAT_like"/>
    <property type="match status" value="1"/>
</dbReference>
<sequence length="387" mass="42462">MKRVDSLTDRRRILKLLGTSVALTALGGWTPRLALADPDLPAFRTNADPLLLHYNENALGMSPKALQAAQQAALVLGNRYPDELLAQVKETLAQRLQVTTDHLILGNGSTEVLKALVRHLARQGASLLEPVPTFGLVSSYAATEGMPVIQVPVGQGFATDLAALRARAGQHQGRLLVNLCNPNNPTGTVLDSKMLLQWLAEAPDQHFFLLDEAYHDYAEGQGDYQSALALVKAGQPNLLVTRTFSKIYGMAGLRIGYGIATPGTARPIDQYSAGFNLNVTGLAAAAASLLDEQFYHYSRQSNQQARQILTSALARLELAYIPSYTNFVLHRINGPLVDYQQRMLQSGIKVGRRMTTEDGWNRLSLGTPEQMTEFVRVLEAFRGREWV</sequence>
<reference evidence="6" key="1">
    <citation type="submission" date="2021-03" db="EMBL/GenBank/DDBJ databases">
        <title>novel species isolated from a fishpond in China.</title>
        <authorList>
            <person name="Lu H."/>
            <person name="Cai Z."/>
        </authorList>
    </citation>
    <scope>NUCLEOTIDE SEQUENCE</scope>
    <source>
        <strain evidence="6">JCM 30855</strain>
    </source>
</reference>
<dbReference type="GO" id="GO:0030170">
    <property type="term" value="F:pyridoxal phosphate binding"/>
    <property type="evidence" value="ECO:0007669"/>
    <property type="project" value="InterPro"/>
</dbReference>
<evidence type="ECO:0000256" key="2">
    <source>
        <dbReference type="ARBA" id="ARBA00022576"/>
    </source>
</evidence>
<keyword evidence="3" id="KW-0808">Transferase</keyword>
<evidence type="ECO:0000256" key="3">
    <source>
        <dbReference type="ARBA" id="ARBA00022679"/>
    </source>
</evidence>
<comment type="caution">
    <text evidence="6">The sequence shown here is derived from an EMBL/GenBank/DDBJ whole genome shotgun (WGS) entry which is preliminary data.</text>
</comment>
<keyword evidence="4" id="KW-0663">Pyridoxal phosphate</keyword>
<dbReference type="InterPro" id="IPR004839">
    <property type="entry name" value="Aminotransferase_I/II_large"/>
</dbReference>
<dbReference type="Pfam" id="PF00155">
    <property type="entry name" value="Aminotran_1_2"/>
    <property type="match status" value="1"/>
</dbReference>
<dbReference type="InterPro" id="IPR015424">
    <property type="entry name" value="PyrdxlP-dep_Trfase"/>
</dbReference>
<evidence type="ECO:0000256" key="4">
    <source>
        <dbReference type="ARBA" id="ARBA00022898"/>
    </source>
</evidence>
<dbReference type="PROSITE" id="PS51318">
    <property type="entry name" value="TAT"/>
    <property type="match status" value="1"/>
</dbReference>
<dbReference type="InterPro" id="IPR015422">
    <property type="entry name" value="PyrdxlP-dep_Trfase_small"/>
</dbReference>
<name>A0A939DRT6_9ALTE</name>
<dbReference type="Gene3D" id="3.90.1150.10">
    <property type="entry name" value="Aspartate Aminotransferase, domain 1"/>
    <property type="match status" value="1"/>
</dbReference>
<evidence type="ECO:0000256" key="1">
    <source>
        <dbReference type="ARBA" id="ARBA00007970"/>
    </source>
</evidence>
<keyword evidence="2 6" id="KW-0032">Aminotransferase</keyword>
<dbReference type="Gene3D" id="3.40.640.10">
    <property type="entry name" value="Type I PLP-dependent aspartate aminotransferase-like (Major domain)"/>
    <property type="match status" value="1"/>
</dbReference>
<evidence type="ECO:0000259" key="5">
    <source>
        <dbReference type="Pfam" id="PF00155"/>
    </source>
</evidence>
<dbReference type="EMBL" id="JAFKCV010000014">
    <property type="protein sequence ID" value="MBN7827187.1"/>
    <property type="molecule type" value="Genomic_DNA"/>
</dbReference>
<dbReference type="AlphaFoldDB" id="A0A939DRT6"/>
<dbReference type="GO" id="GO:0008483">
    <property type="term" value="F:transaminase activity"/>
    <property type="evidence" value="ECO:0007669"/>
    <property type="project" value="UniProtKB-KW"/>
</dbReference>
<dbReference type="SUPFAM" id="SSF53383">
    <property type="entry name" value="PLP-dependent transferases"/>
    <property type="match status" value="1"/>
</dbReference>
<comment type="similarity">
    <text evidence="1">Belongs to the class-II pyridoxal-phosphate-dependent aminotransferase family. Histidinol-phosphate aminotransferase subfamily.</text>
</comment>
<dbReference type="PANTHER" id="PTHR43643">
    <property type="entry name" value="HISTIDINOL-PHOSPHATE AMINOTRANSFERASE 2"/>
    <property type="match status" value="1"/>
</dbReference>
<protein>
    <submittedName>
        <fullName evidence="6">Aminotransferase class I/II-fold pyridoxal phosphate-dependent enzyme</fullName>
    </submittedName>
</protein>
<feature type="domain" description="Aminotransferase class I/classII large" evidence="5">
    <location>
        <begin position="50"/>
        <end position="378"/>
    </location>
</feature>
<proteinExistence type="inferred from homology"/>
<evidence type="ECO:0000313" key="7">
    <source>
        <dbReference type="Proteomes" id="UP000664654"/>
    </source>
</evidence>
<keyword evidence="7" id="KW-1185">Reference proteome</keyword>
<evidence type="ECO:0000313" key="6">
    <source>
        <dbReference type="EMBL" id="MBN7827187.1"/>
    </source>
</evidence>
<dbReference type="RefSeq" id="WP_206575299.1">
    <property type="nucleotide sequence ID" value="NZ_JAFKCV010000014.1"/>
</dbReference>
<organism evidence="6 7">
    <name type="scientific">Bowmanella dokdonensis</name>
    <dbReference type="NCBI Taxonomy" id="751969"/>
    <lineage>
        <taxon>Bacteria</taxon>
        <taxon>Pseudomonadati</taxon>
        <taxon>Pseudomonadota</taxon>
        <taxon>Gammaproteobacteria</taxon>
        <taxon>Alteromonadales</taxon>
        <taxon>Alteromonadaceae</taxon>
        <taxon>Bowmanella</taxon>
    </lineage>
</organism>
<dbReference type="InterPro" id="IPR015421">
    <property type="entry name" value="PyrdxlP-dep_Trfase_major"/>
</dbReference>
<dbReference type="InterPro" id="IPR006311">
    <property type="entry name" value="TAT_signal"/>
</dbReference>
<dbReference type="PANTHER" id="PTHR43643:SF3">
    <property type="entry name" value="HISTIDINOL-PHOSPHATE AMINOTRANSFERASE"/>
    <property type="match status" value="1"/>
</dbReference>
<dbReference type="InterPro" id="IPR050106">
    <property type="entry name" value="HistidinolP_aminotransfase"/>
</dbReference>